<protein>
    <submittedName>
        <fullName evidence="1">Uncharacterized protein</fullName>
    </submittedName>
</protein>
<keyword evidence="2" id="KW-1185">Reference proteome</keyword>
<name>A0A167LE73_CALVF</name>
<accession>A0A167LE73</accession>
<reference evidence="1 2" key="1">
    <citation type="journal article" date="2016" name="Mol. Biol. Evol.">
        <title>Comparative Genomics of Early-Diverging Mushroom-Forming Fungi Provides Insights into the Origins of Lignocellulose Decay Capabilities.</title>
        <authorList>
            <person name="Nagy L.G."/>
            <person name="Riley R."/>
            <person name="Tritt A."/>
            <person name="Adam C."/>
            <person name="Daum C."/>
            <person name="Floudas D."/>
            <person name="Sun H."/>
            <person name="Yadav J.S."/>
            <person name="Pangilinan J."/>
            <person name="Larsson K.H."/>
            <person name="Matsuura K."/>
            <person name="Barry K."/>
            <person name="Labutti K."/>
            <person name="Kuo R."/>
            <person name="Ohm R.A."/>
            <person name="Bhattacharya S.S."/>
            <person name="Shirouzu T."/>
            <person name="Yoshinaga Y."/>
            <person name="Martin F.M."/>
            <person name="Grigoriev I.V."/>
            <person name="Hibbett D.S."/>
        </authorList>
    </citation>
    <scope>NUCLEOTIDE SEQUENCE [LARGE SCALE GENOMIC DNA]</scope>
    <source>
        <strain evidence="1 2">TUFC12733</strain>
    </source>
</reference>
<sequence>MWGWTTTVDCEHGPREEPLGQRGIGRERWVLCKRHLRGLFFIACISSMGILPPSPPAQHCRALLLRDVRPPPAPSPRSHPKRCCQNLMTEAPQPCLAPVQGHHTRQNLGMLLGTRSMWK</sequence>
<dbReference type="AlphaFoldDB" id="A0A167LE73"/>
<evidence type="ECO:0000313" key="2">
    <source>
        <dbReference type="Proteomes" id="UP000076738"/>
    </source>
</evidence>
<dbReference type="Proteomes" id="UP000076738">
    <property type="component" value="Unassembled WGS sequence"/>
</dbReference>
<dbReference type="EMBL" id="KV417288">
    <property type="protein sequence ID" value="KZO95598.1"/>
    <property type="molecule type" value="Genomic_DNA"/>
</dbReference>
<proteinExistence type="predicted"/>
<evidence type="ECO:0000313" key="1">
    <source>
        <dbReference type="EMBL" id="KZO95598.1"/>
    </source>
</evidence>
<organism evidence="1 2">
    <name type="scientific">Calocera viscosa (strain TUFC12733)</name>
    <dbReference type="NCBI Taxonomy" id="1330018"/>
    <lineage>
        <taxon>Eukaryota</taxon>
        <taxon>Fungi</taxon>
        <taxon>Dikarya</taxon>
        <taxon>Basidiomycota</taxon>
        <taxon>Agaricomycotina</taxon>
        <taxon>Dacrymycetes</taxon>
        <taxon>Dacrymycetales</taxon>
        <taxon>Dacrymycetaceae</taxon>
        <taxon>Calocera</taxon>
    </lineage>
</organism>
<gene>
    <name evidence="1" type="ORF">CALVIDRAFT_163306</name>
</gene>